<evidence type="ECO:0000256" key="1">
    <source>
        <dbReference type="SAM" id="MobiDB-lite"/>
    </source>
</evidence>
<feature type="compositionally biased region" description="Basic and acidic residues" evidence="1">
    <location>
        <begin position="14"/>
        <end position="62"/>
    </location>
</feature>
<reference evidence="2 3" key="1">
    <citation type="journal article" date="2000" name="Arch. Microbiol.">
        <title>Rhodobaca bogoriensis gen. nov. and sp. nov., an alkaliphilic purple nonsulfur bacterium from African Rift Valley soda lakes.</title>
        <authorList>
            <person name="Milford A.D."/>
            <person name="Achenbach L.A."/>
            <person name="Jung D.O."/>
            <person name="Madigan M.T."/>
        </authorList>
    </citation>
    <scope>NUCLEOTIDE SEQUENCE [LARGE SCALE GENOMIC DNA]</scope>
    <source>
        <strain evidence="2 3">2376</strain>
    </source>
</reference>
<dbReference type="AlphaFoldDB" id="A0A7Z0KX64"/>
<proteinExistence type="predicted"/>
<keyword evidence="3" id="KW-1185">Reference proteome</keyword>
<protein>
    <submittedName>
        <fullName evidence="2">DUF4169 family protein</fullName>
    </submittedName>
</protein>
<dbReference type="RefSeq" id="WP_179905298.1">
    <property type="nucleotide sequence ID" value="NZ_JACBXS010000009.1"/>
</dbReference>
<evidence type="ECO:0000313" key="2">
    <source>
        <dbReference type="EMBL" id="NYS24592.1"/>
    </source>
</evidence>
<name>A0A7Z0KX64_9RHOB</name>
<gene>
    <name evidence="2" type="ORF">HUK65_06265</name>
</gene>
<organism evidence="2 3">
    <name type="scientific">Rhabdonatronobacter sediminivivens</name>
    <dbReference type="NCBI Taxonomy" id="2743469"/>
    <lineage>
        <taxon>Bacteria</taxon>
        <taxon>Pseudomonadati</taxon>
        <taxon>Pseudomonadota</taxon>
        <taxon>Alphaproteobacteria</taxon>
        <taxon>Rhodobacterales</taxon>
        <taxon>Paracoccaceae</taxon>
        <taxon>Rhabdonatronobacter</taxon>
    </lineage>
</organism>
<dbReference type="InterPro" id="IPR025227">
    <property type="entry name" value="DUF4169"/>
</dbReference>
<dbReference type="Pfam" id="PF13770">
    <property type="entry name" value="DUF4169"/>
    <property type="match status" value="1"/>
</dbReference>
<dbReference type="EMBL" id="JACBXS010000009">
    <property type="protein sequence ID" value="NYS24592.1"/>
    <property type="molecule type" value="Genomic_DNA"/>
</dbReference>
<feature type="region of interest" description="Disordered" evidence="1">
    <location>
        <begin position="1"/>
        <end position="62"/>
    </location>
</feature>
<dbReference type="Proteomes" id="UP000529417">
    <property type="component" value="Unassembled WGS sequence"/>
</dbReference>
<evidence type="ECO:0000313" key="3">
    <source>
        <dbReference type="Proteomes" id="UP000529417"/>
    </source>
</evidence>
<accession>A0A7Z0KX64</accession>
<comment type="caution">
    <text evidence="2">The sequence shown here is derived from an EMBL/GenBank/DDBJ whole genome shotgun (WGS) entry which is preliminary data.</text>
</comment>
<sequence>MSRIINLRTARKQAARDRARQEGDENAARHGRSRAERKLGAALQEKARTQLDGHQRDPDPKT</sequence>